<dbReference type="SUPFAM" id="SSF51412">
    <property type="entry name" value="Inosine monophosphate dehydrogenase (IMPDH)"/>
    <property type="match status" value="1"/>
</dbReference>
<gene>
    <name evidence="10" type="ORF">F4562_006737</name>
</gene>
<evidence type="ECO:0000256" key="1">
    <source>
        <dbReference type="ARBA" id="ARBA00001917"/>
    </source>
</evidence>
<dbReference type="PANTHER" id="PTHR42747">
    <property type="entry name" value="NITRONATE MONOOXYGENASE-RELATED"/>
    <property type="match status" value="1"/>
</dbReference>
<dbReference type="CDD" id="cd04730">
    <property type="entry name" value="NPD_like"/>
    <property type="match status" value="1"/>
</dbReference>
<dbReference type="InterPro" id="IPR013785">
    <property type="entry name" value="Aldolase_TIM"/>
</dbReference>
<evidence type="ECO:0000256" key="3">
    <source>
        <dbReference type="ARBA" id="ARBA00022575"/>
    </source>
</evidence>
<dbReference type="Proteomes" id="UP000540685">
    <property type="component" value="Unassembled WGS sequence"/>
</dbReference>
<dbReference type="InterPro" id="IPR001295">
    <property type="entry name" value="Dihydroorotate_DH_CS"/>
</dbReference>
<keyword evidence="4" id="KW-0285">Flavoprotein</keyword>
<dbReference type="AlphaFoldDB" id="A0A7W9MK25"/>
<evidence type="ECO:0000313" key="11">
    <source>
        <dbReference type="Proteomes" id="UP000540685"/>
    </source>
</evidence>
<name>A0A7W9MK25_9ACTN</name>
<evidence type="ECO:0000256" key="5">
    <source>
        <dbReference type="ARBA" id="ARBA00022643"/>
    </source>
</evidence>
<keyword evidence="3" id="KW-0216">Detoxification</keyword>
<dbReference type="GO" id="GO:0016627">
    <property type="term" value="F:oxidoreductase activity, acting on the CH-CH group of donors"/>
    <property type="evidence" value="ECO:0007669"/>
    <property type="project" value="InterPro"/>
</dbReference>
<proteinExistence type="inferred from homology"/>
<comment type="catalytic activity">
    <reaction evidence="9">
        <text>3 propionate 3-nitronate + 3 O2 + H2O = 3 3-oxopropanoate + 2 nitrate + nitrite + H2O2 + 3 H(+)</text>
        <dbReference type="Rhea" id="RHEA:57332"/>
        <dbReference type="ChEBI" id="CHEBI:15377"/>
        <dbReference type="ChEBI" id="CHEBI:15378"/>
        <dbReference type="ChEBI" id="CHEBI:15379"/>
        <dbReference type="ChEBI" id="CHEBI:16240"/>
        <dbReference type="ChEBI" id="CHEBI:16301"/>
        <dbReference type="ChEBI" id="CHEBI:17632"/>
        <dbReference type="ChEBI" id="CHEBI:33190"/>
        <dbReference type="ChEBI" id="CHEBI:136067"/>
    </reaction>
</comment>
<keyword evidence="7 10" id="KW-0503">Monooxygenase</keyword>
<evidence type="ECO:0000256" key="8">
    <source>
        <dbReference type="ARBA" id="ARBA00031155"/>
    </source>
</evidence>
<evidence type="ECO:0000256" key="4">
    <source>
        <dbReference type="ARBA" id="ARBA00022630"/>
    </source>
</evidence>
<comment type="similarity">
    <text evidence="2">Belongs to the nitronate monooxygenase family. NMO class I subfamily.</text>
</comment>
<accession>A0A7W9MK25</accession>
<evidence type="ECO:0000313" key="10">
    <source>
        <dbReference type="EMBL" id="MBB5823675.1"/>
    </source>
</evidence>
<keyword evidence="11" id="KW-1185">Reference proteome</keyword>
<dbReference type="EMBL" id="JACHMP010000001">
    <property type="protein sequence ID" value="MBB5823675.1"/>
    <property type="molecule type" value="Genomic_DNA"/>
</dbReference>
<dbReference type="GO" id="GO:0006207">
    <property type="term" value="P:'de novo' pyrimidine nucleobase biosynthetic process"/>
    <property type="evidence" value="ECO:0007669"/>
    <property type="project" value="InterPro"/>
</dbReference>
<dbReference type="GO" id="GO:0018580">
    <property type="term" value="F:nitronate monooxygenase activity"/>
    <property type="evidence" value="ECO:0007669"/>
    <property type="project" value="InterPro"/>
</dbReference>
<dbReference type="GO" id="GO:0009636">
    <property type="term" value="P:response to toxic substance"/>
    <property type="evidence" value="ECO:0007669"/>
    <property type="project" value="UniProtKB-KW"/>
</dbReference>
<sequence>MSDPVSWPWPFGLPVVQAPMAGGASTPELAAAVSEAGGLGFLAAGYKTAAQTRREIERTRELTSRPFGVNVFMPTVDEVDQTEIDAYARVIAGEARRLDATLGLPHGGDDDFAAKVADLLTDPPVVVGFTFGCPEDELIRAFRRKGTVVVVTVTSAAEARRAAAADVLCVQGEEAGGHRGSFTNTDAEAAGLERLLSQVREVSRLPLIAAGGVASAADVSRVLSAGAVAAVAGTAFLLCPESGTGVVHRAALTDPRFTRTAVTRAFTGRPARGLVNRFMTEYSGRAPAAYPQVHHLTAPLRRAAAARGDAETLHLWAGTSWRRARNAPAADVTAALAAI</sequence>
<evidence type="ECO:0000256" key="7">
    <source>
        <dbReference type="ARBA" id="ARBA00023033"/>
    </source>
</evidence>
<comment type="caution">
    <text evidence="10">The sequence shown here is derived from an EMBL/GenBank/DDBJ whole genome shotgun (WGS) entry which is preliminary data.</text>
</comment>
<dbReference type="Gene3D" id="3.20.20.70">
    <property type="entry name" value="Aldolase class I"/>
    <property type="match status" value="1"/>
</dbReference>
<dbReference type="RefSeq" id="WP_184546484.1">
    <property type="nucleotide sequence ID" value="NZ_JACHMP010000001.1"/>
</dbReference>
<comment type="cofactor">
    <cofactor evidence="1">
        <name>FMN</name>
        <dbReference type="ChEBI" id="CHEBI:58210"/>
    </cofactor>
</comment>
<dbReference type="Pfam" id="PF03060">
    <property type="entry name" value="NMO"/>
    <property type="match status" value="1"/>
</dbReference>
<evidence type="ECO:0000256" key="6">
    <source>
        <dbReference type="ARBA" id="ARBA00023002"/>
    </source>
</evidence>
<organism evidence="10 11">
    <name type="scientific">Streptosporangium becharense</name>
    <dbReference type="NCBI Taxonomy" id="1816182"/>
    <lineage>
        <taxon>Bacteria</taxon>
        <taxon>Bacillati</taxon>
        <taxon>Actinomycetota</taxon>
        <taxon>Actinomycetes</taxon>
        <taxon>Streptosporangiales</taxon>
        <taxon>Streptosporangiaceae</taxon>
        <taxon>Streptosporangium</taxon>
    </lineage>
</organism>
<evidence type="ECO:0000256" key="2">
    <source>
        <dbReference type="ARBA" id="ARBA00009881"/>
    </source>
</evidence>
<evidence type="ECO:0000256" key="9">
    <source>
        <dbReference type="ARBA" id="ARBA00049401"/>
    </source>
</evidence>
<keyword evidence="6 10" id="KW-0560">Oxidoreductase</keyword>
<dbReference type="InterPro" id="IPR004136">
    <property type="entry name" value="NMO"/>
</dbReference>
<dbReference type="PROSITE" id="PS00912">
    <property type="entry name" value="DHODEHASE_2"/>
    <property type="match status" value="1"/>
</dbReference>
<reference evidence="10 11" key="1">
    <citation type="submission" date="2020-08" db="EMBL/GenBank/DDBJ databases">
        <title>Sequencing the genomes of 1000 actinobacteria strains.</title>
        <authorList>
            <person name="Klenk H.-P."/>
        </authorList>
    </citation>
    <scope>NUCLEOTIDE SEQUENCE [LARGE SCALE GENOMIC DNA]</scope>
    <source>
        <strain evidence="10 11">DSM 46887</strain>
    </source>
</reference>
<protein>
    <recommendedName>
        <fullName evidence="8">Propionate 3-nitronate monooxygenase</fullName>
    </recommendedName>
</protein>
<dbReference type="PANTHER" id="PTHR42747:SF3">
    <property type="entry name" value="NITRONATE MONOOXYGENASE-RELATED"/>
    <property type="match status" value="1"/>
</dbReference>
<keyword evidence="5" id="KW-0288">FMN</keyword>